<dbReference type="PANTHER" id="PTHR30538">
    <property type="entry name" value="LYSINE 2,3-AMINOMUTASE-RELATED"/>
    <property type="match status" value="1"/>
</dbReference>
<evidence type="ECO:0000256" key="12">
    <source>
        <dbReference type="PIRSR" id="PIRSR603739-50"/>
    </source>
</evidence>
<gene>
    <name evidence="14" type="ORF">YBN1229_v1_3263</name>
</gene>
<evidence type="ECO:0000259" key="13">
    <source>
        <dbReference type="PROSITE" id="PS51918"/>
    </source>
</evidence>
<dbReference type="InterPro" id="IPR013785">
    <property type="entry name" value="Aldolase_TIM"/>
</dbReference>
<evidence type="ECO:0000313" key="14">
    <source>
        <dbReference type="EMBL" id="CPR21830.1"/>
    </source>
</evidence>
<dbReference type="EMBL" id="LN829119">
    <property type="protein sequence ID" value="CPR21830.1"/>
    <property type="molecule type" value="Genomic_DNA"/>
</dbReference>
<dbReference type="KEGG" id="fiy:BN1229_v1_3263"/>
<evidence type="ECO:0000256" key="11">
    <source>
        <dbReference type="PIRSR" id="PIRSR004911-1"/>
    </source>
</evidence>
<keyword evidence="10" id="KW-0413">Isomerase</keyword>
<comment type="similarity">
    <text evidence="3">Belongs to the radical SAM superfamily. KamA family.</text>
</comment>
<evidence type="ECO:0000256" key="6">
    <source>
        <dbReference type="ARBA" id="ARBA00022723"/>
    </source>
</evidence>
<evidence type="ECO:0000256" key="2">
    <source>
        <dbReference type="ARBA" id="ARBA00001966"/>
    </source>
</evidence>
<evidence type="ECO:0000256" key="8">
    <source>
        <dbReference type="ARBA" id="ARBA00023004"/>
    </source>
</evidence>
<evidence type="ECO:0000256" key="5">
    <source>
        <dbReference type="ARBA" id="ARBA00022691"/>
    </source>
</evidence>
<keyword evidence="7 12" id="KW-0663">Pyridoxal phosphate</keyword>
<evidence type="ECO:0000256" key="3">
    <source>
        <dbReference type="ARBA" id="ARBA00008703"/>
    </source>
</evidence>
<proteinExistence type="inferred from homology"/>
<dbReference type="GO" id="GO:0051539">
    <property type="term" value="F:4 iron, 4 sulfur cluster binding"/>
    <property type="evidence" value="ECO:0007669"/>
    <property type="project" value="UniProtKB-KW"/>
</dbReference>
<dbReference type="Pfam" id="PF04055">
    <property type="entry name" value="Radical_SAM"/>
    <property type="match status" value="1"/>
</dbReference>
<dbReference type="InterPro" id="IPR022447">
    <property type="entry name" value="Lys_aminomutase-rel"/>
</dbReference>
<dbReference type="KEGG" id="fil:BN1229_v1_2651"/>
<dbReference type="CDD" id="cd01335">
    <property type="entry name" value="Radical_SAM"/>
    <property type="match status" value="1"/>
</dbReference>
<evidence type="ECO:0000256" key="10">
    <source>
        <dbReference type="ARBA" id="ARBA00023235"/>
    </source>
</evidence>
<protein>
    <submittedName>
        <fullName evidence="14">Lysine 2,3-aminomutase YodO family protein</fullName>
    </submittedName>
</protein>
<dbReference type="GO" id="GO:0046872">
    <property type="term" value="F:metal ion binding"/>
    <property type="evidence" value="ECO:0007669"/>
    <property type="project" value="UniProtKB-KW"/>
</dbReference>
<evidence type="ECO:0000256" key="7">
    <source>
        <dbReference type="ARBA" id="ARBA00022898"/>
    </source>
</evidence>
<dbReference type="Gene3D" id="3.20.20.70">
    <property type="entry name" value="Aldolase class I"/>
    <property type="match status" value="1"/>
</dbReference>
<dbReference type="PROSITE" id="PS51918">
    <property type="entry name" value="RADICAL_SAM"/>
    <property type="match status" value="1"/>
</dbReference>
<dbReference type="InterPro" id="IPR007197">
    <property type="entry name" value="rSAM"/>
</dbReference>
<dbReference type="NCBIfam" id="TIGR03822">
    <property type="entry name" value="AblA_like_2"/>
    <property type="match status" value="1"/>
</dbReference>
<evidence type="ECO:0000256" key="9">
    <source>
        <dbReference type="ARBA" id="ARBA00023014"/>
    </source>
</evidence>
<dbReference type="AlphaFoldDB" id="A0A0D6JJK2"/>
<accession>A0A0D6JJK2</accession>
<keyword evidence="8" id="KW-0408">Iron</keyword>
<dbReference type="OrthoDB" id="9768064at2"/>
<keyword evidence="4 11" id="KW-0004">4Fe-4S</keyword>
<organism evidence="14 15">
    <name type="scientific">Candidatus Filomicrobium marinum</name>
    <dbReference type="NCBI Taxonomy" id="1608628"/>
    <lineage>
        <taxon>Bacteria</taxon>
        <taxon>Pseudomonadati</taxon>
        <taxon>Pseudomonadota</taxon>
        <taxon>Alphaproteobacteria</taxon>
        <taxon>Hyphomicrobiales</taxon>
        <taxon>Hyphomicrobiaceae</taxon>
        <taxon>Filomicrobium</taxon>
    </lineage>
</organism>
<keyword evidence="5" id="KW-0949">S-adenosyl-L-methionine</keyword>
<dbReference type="NCBIfam" id="TIGR00238">
    <property type="entry name" value="KamA family radical SAM protein"/>
    <property type="match status" value="1"/>
</dbReference>
<name>A0A0D6JJK2_9HYPH</name>
<feature type="binding site" evidence="11">
    <location>
        <position position="106"/>
    </location>
    <ligand>
        <name>[4Fe-4S] cluster</name>
        <dbReference type="ChEBI" id="CHEBI:49883"/>
        <note>4Fe-4S-S-AdoMet</note>
    </ligand>
</feature>
<dbReference type="InterPro" id="IPR058240">
    <property type="entry name" value="rSAM_sf"/>
</dbReference>
<keyword evidence="9 11" id="KW-0411">Iron-sulfur</keyword>
<keyword evidence="6 11" id="KW-0479">Metal-binding</keyword>
<dbReference type="SUPFAM" id="SSF102114">
    <property type="entry name" value="Radical SAM enzymes"/>
    <property type="match status" value="1"/>
</dbReference>
<dbReference type="SFLD" id="SFLDS00029">
    <property type="entry name" value="Radical_SAM"/>
    <property type="match status" value="1"/>
</dbReference>
<feature type="binding site" evidence="11">
    <location>
        <position position="113"/>
    </location>
    <ligand>
        <name>[4Fe-4S] cluster</name>
        <dbReference type="ChEBI" id="CHEBI:49883"/>
        <note>4Fe-4S-S-AdoMet</note>
    </ligand>
</feature>
<dbReference type="InterPro" id="IPR025895">
    <property type="entry name" value="LAM_C_dom"/>
</dbReference>
<dbReference type="Proteomes" id="UP000033187">
    <property type="component" value="Chromosome 1"/>
</dbReference>
<dbReference type="PIRSF" id="PIRSF004911">
    <property type="entry name" value="DUF160"/>
    <property type="match status" value="1"/>
</dbReference>
<dbReference type="InterPro" id="IPR003739">
    <property type="entry name" value="Lys_aminomutase/Glu_NH3_mut"/>
</dbReference>
<feature type="domain" description="Radical SAM core" evidence="13">
    <location>
        <begin position="92"/>
        <end position="305"/>
    </location>
</feature>
<evidence type="ECO:0000256" key="4">
    <source>
        <dbReference type="ARBA" id="ARBA00022485"/>
    </source>
</evidence>
<feature type="binding site" evidence="11">
    <location>
        <position position="110"/>
    </location>
    <ligand>
        <name>[4Fe-4S] cluster</name>
        <dbReference type="ChEBI" id="CHEBI:49883"/>
        <note>4Fe-4S-S-AdoMet</note>
    </ligand>
</feature>
<keyword evidence="15" id="KW-1185">Reference proteome</keyword>
<dbReference type="RefSeq" id="WP_046478491.1">
    <property type="nucleotide sequence ID" value="NZ_LN829118.1"/>
</dbReference>
<evidence type="ECO:0000313" key="15">
    <source>
        <dbReference type="Proteomes" id="UP000033187"/>
    </source>
</evidence>
<feature type="modified residue" description="N6-(pyridoxal phosphate)lysine" evidence="12">
    <location>
        <position position="320"/>
    </location>
</feature>
<sequence>MSTTDQPIKTVGQLIVAGLTPPDQHDDLERLTQHYALAITPTIATLIDPTAGHKDPIAAQFVPSMAELDRHPEEQDDPIGDDTYAPIKGIVHRYADRCLLKPVSVCPVYCRFCFRRETIGPGHNGQLTSSELEKAIGYIAQHPEIWEVILTGGDPLVLPPRRVREITQRLTGIPHVRVIRWHSRVPVVDPDRIDTAMVQALRSPEKSVYIALHANHPRELTNTARAACASLIDAGVVMISQSVLLKGVNDDADTLETLMRTFVEMRIKPYYLHHPDLAPGTTHFRLPIARGQEIVGELRQRLSGLAMPTYILDIPGGYGKVPIGPGYIRGNGQDQSYEITDRKGRTHQYRDCCAAPEDD</sequence>
<dbReference type="GO" id="GO:0016853">
    <property type="term" value="F:isomerase activity"/>
    <property type="evidence" value="ECO:0007669"/>
    <property type="project" value="UniProtKB-KW"/>
</dbReference>
<dbReference type="SFLD" id="SFLDG01070">
    <property type="entry name" value="PLP-dependent"/>
    <property type="match status" value="1"/>
</dbReference>
<reference evidence="15" key="1">
    <citation type="submission" date="2015-02" db="EMBL/GenBank/DDBJ databases">
        <authorList>
            <person name="Chooi Y.-H."/>
        </authorList>
    </citation>
    <scope>NUCLEOTIDE SEQUENCE [LARGE SCALE GENOMIC DNA]</scope>
    <source>
        <strain evidence="15">strain Y</strain>
    </source>
</reference>
<comment type="cofactor">
    <cofactor evidence="2">
        <name>[4Fe-4S] cluster</name>
        <dbReference type="ChEBI" id="CHEBI:49883"/>
    </cofactor>
</comment>
<dbReference type="PANTHER" id="PTHR30538:SF1">
    <property type="entry name" value="L-LYSINE 2,3-AMINOMUTASE"/>
    <property type="match status" value="1"/>
</dbReference>
<dbReference type="Pfam" id="PF12544">
    <property type="entry name" value="LAM_C"/>
    <property type="match status" value="1"/>
</dbReference>
<evidence type="ECO:0000256" key="1">
    <source>
        <dbReference type="ARBA" id="ARBA00001933"/>
    </source>
</evidence>
<comment type="cofactor">
    <cofactor evidence="1 12">
        <name>pyridoxal 5'-phosphate</name>
        <dbReference type="ChEBI" id="CHEBI:597326"/>
    </cofactor>
</comment>